<evidence type="ECO:0000256" key="1">
    <source>
        <dbReference type="SAM" id="MobiDB-lite"/>
    </source>
</evidence>
<dbReference type="WBParaSite" id="Minc3s00189g07136">
    <property type="protein sequence ID" value="Minc3s00189g07136"/>
    <property type="gene ID" value="Minc3s00189g07136"/>
</dbReference>
<sequence>MLILPFDEMKKNKEIFENREMGEMIKREKNLKMVANIIKNGNLNIDEKLEDKEIINDLKEAAKLKIILDECDRINEFLMALCLAEEQMNFYRDWLSQHCSIEIQHVLNSIFDVESVEELKHIDIIVEDEIGSLNSSESFLLKYYSGSQNEVDEILDRINQASSVIYKAAGIVKRLIVDKQLYEERKKGKIFKVENKNEEDEKLNNNGAEKLGNEELEESRKKTRLRIL</sequence>
<keyword evidence="2" id="KW-1185">Reference proteome</keyword>
<reference evidence="3" key="1">
    <citation type="submission" date="2022-11" db="UniProtKB">
        <authorList>
            <consortium name="WormBaseParasite"/>
        </authorList>
    </citation>
    <scope>IDENTIFICATION</scope>
</reference>
<feature type="region of interest" description="Disordered" evidence="1">
    <location>
        <begin position="198"/>
        <end position="224"/>
    </location>
</feature>
<organism evidence="2 3">
    <name type="scientific">Meloidogyne incognita</name>
    <name type="common">Southern root-knot nematode worm</name>
    <name type="synonym">Oxyuris incognita</name>
    <dbReference type="NCBI Taxonomy" id="6306"/>
    <lineage>
        <taxon>Eukaryota</taxon>
        <taxon>Metazoa</taxon>
        <taxon>Ecdysozoa</taxon>
        <taxon>Nematoda</taxon>
        <taxon>Chromadorea</taxon>
        <taxon>Rhabditida</taxon>
        <taxon>Tylenchina</taxon>
        <taxon>Tylenchomorpha</taxon>
        <taxon>Tylenchoidea</taxon>
        <taxon>Meloidogynidae</taxon>
        <taxon>Meloidogyninae</taxon>
        <taxon>Meloidogyne</taxon>
        <taxon>Meloidogyne incognita group</taxon>
    </lineage>
</organism>
<proteinExistence type="predicted"/>
<dbReference type="AlphaFoldDB" id="A0A914L099"/>
<dbReference type="Proteomes" id="UP000887563">
    <property type="component" value="Unplaced"/>
</dbReference>
<evidence type="ECO:0000313" key="2">
    <source>
        <dbReference type="Proteomes" id="UP000887563"/>
    </source>
</evidence>
<accession>A0A914L099</accession>
<name>A0A914L099_MELIC</name>
<evidence type="ECO:0000313" key="3">
    <source>
        <dbReference type="WBParaSite" id="Minc3s00189g07136"/>
    </source>
</evidence>
<protein>
    <submittedName>
        <fullName evidence="3">Uncharacterized protein</fullName>
    </submittedName>
</protein>